<gene>
    <name evidence="2" type="ORF">HII31_00432</name>
</gene>
<evidence type="ECO:0000313" key="2">
    <source>
        <dbReference type="EMBL" id="KAF7198076.1"/>
    </source>
</evidence>
<comment type="caution">
    <text evidence="2">The sequence shown here is derived from an EMBL/GenBank/DDBJ whole genome shotgun (WGS) entry which is preliminary data.</text>
</comment>
<name>A0A8H6RTF0_9PEZI</name>
<feature type="compositionally biased region" description="Basic residues" evidence="1">
    <location>
        <begin position="69"/>
        <end position="80"/>
    </location>
</feature>
<feature type="compositionally biased region" description="Basic and acidic residues" evidence="1">
    <location>
        <begin position="107"/>
        <end position="116"/>
    </location>
</feature>
<proteinExistence type="predicted"/>
<dbReference type="OrthoDB" id="5403747at2759"/>
<dbReference type="EMBL" id="JABCIY010000003">
    <property type="protein sequence ID" value="KAF7198076.1"/>
    <property type="molecule type" value="Genomic_DNA"/>
</dbReference>
<evidence type="ECO:0000256" key="1">
    <source>
        <dbReference type="SAM" id="MobiDB-lite"/>
    </source>
</evidence>
<keyword evidence="3" id="KW-1185">Reference proteome</keyword>
<evidence type="ECO:0000313" key="3">
    <source>
        <dbReference type="Proteomes" id="UP000660729"/>
    </source>
</evidence>
<reference evidence="2" key="1">
    <citation type="submission" date="2020-04" db="EMBL/GenBank/DDBJ databases">
        <title>Draft genome resource of the tomato pathogen Pseudocercospora fuligena.</title>
        <authorList>
            <person name="Zaccaron A."/>
        </authorList>
    </citation>
    <scope>NUCLEOTIDE SEQUENCE</scope>
    <source>
        <strain evidence="2">PF001</strain>
    </source>
</reference>
<dbReference type="AlphaFoldDB" id="A0A8H6RTF0"/>
<organism evidence="2 3">
    <name type="scientific">Pseudocercospora fuligena</name>
    <dbReference type="NCBI Taxonomy" id="685502"/>
    <lineage>
        <taxon>Eukaryota</taxon>
        <taxon>Fungi</taxon>
        <taxon>Dikarya</taxon>
        <taxon>Ascomycota</taxon>
        <taxon>Pezizomycotina</taxon>
        <taxon>Dothideomycetes</taxon>
        <taxon>Dothideomycetidae</taxon>
        <taxon>Mycosphaerellales</taxon>
        <taxon>Mycosphaerellaceae</taxon>
        <taxon>Pseudocercospora</taxon>
    </lineage>
</organism>
<accession>A0A8H6RTF0</accession>
<protein>
    <submittedName>
        <fullName evidence="2">Uncharacterized protein</fullName>
    </submittedName>
</protein>
<dbReference type="Proteomes" id="UP000660729">
    <property type="component" value="Unassembled WGS sequence"/>
</dbReference>
<sequence length="153" mass="16090">MGNLTEQQKNLLFKALFYCVDAEPKINYQKLAEMGGYKTAASATTAYHNARKNAQAGMGGDVADSPAPKKTKGAAGKKRAASTDGGDDEENLDETKPATKKRGGKKAKTERIKSEPEDGGGADAMNKLLDEADDYANGGASNVKSEGGDEDEL</sequence>
<feature type="region of interest" description="Disordered" evidence="1">
    <location>
        <begin position="55"/>
        <end position="153"/>
    </location>
</feature>